<dbReference type="CDD" id="cd02846">
    <property type="entry name" value="PAZ_argonaute_like"/>
    <property type="match status" value="1"/>
</dbReference>
<accession>A0AAJ0D6S2</accession>
<dbReference type="InterPro" id="IPR036085">
    <property type="entry name" value="PAZ_dom_sf"/>
</dbReference>
<dbReference type="EMBL" id="JAWDJX010000062">
    <property type="protein sequence ID" value="KAK3047407.1"/>
    <property type="molecule type" value="Genomic_DNA"/>
</dbReference>
<dbReference type="Gene3D" id="2.170.260.10">
    <property type="entry name" value="paz domain"/>
    <property type="match status" value="1"/>
</dbReference>
<protein>
    <recommendedName>
        <fullName evidence="1">PAZ domain-containing protein</fullName>
    </recommendedName>
</protein>
<dbReference type="GO" id="GO:0003723">
    <property type="term" value="F:RNA binding"/>
    <property type="evidence" value="ECO:0007669"/>
    <property type="project" value="InterPro"/>
</dbReference>
<proteinExistence type="predicted"/>
<comment type="caution">
    <text evidence="2">The sequence shown here is derived from an EMBL/GenBank/DDBJ whole genome shotgun (WGS) entry which is preliminary data.</text>
</comment>
<sequence>MSDKKMAQNPDGSWSPELTWPIQQKSYHCYDIEVLGIDGKRYEGPGRNEIIKAFKEEVGMSTEAVDCIQVNKSTFLVAKTEEDWARKFSACVETVLSAEGAPSGEWFKNFKGSASSGTLKEWLKVDKVKEFADPSSRVERGETKAIVKHLNDKKAEFVSSGNTYPRSVVHIGLVFARRGEVTIQDLLSMGCWSTSREGDYLRQIEATWAAAQVSSWYKDEQGITDPVILGNRVFGPSTDLGCGVQRRSGYKLSLVLIDTDDPETSAQIQGNKCDQLFYKAGQVSDFIVEYYGGRTSFDSNDTATLKSISELLKGVRVVRAYSKDAKPHVMQGVDARTPDQITILRLGAVPANVNIAEMFTETHGRPLRYPGLPCVDFGTMRHFYFPAEACKILPGQPFSHLTPILVDDAAFRLRQLKVKDTAKQASKLAPRGNTFDDNTGKAFTICFAEVVVLPDGVNASEAATHQIMTGAVWKRFRHEIGQRFGQQLEAMVKQGQPVVVLPFRPGEDVVEDWAELLTRPLRSTTDGIKKVLIASIPGGTENQAIHFALRKLCDTTLGVQCSIVTAKEVLKRALPRNAPDFEDMVKFTGAIVRDVFARALVPGKIDPRFQESQAFVNHYGRNEKVRYTGTLMGIHVQDLHGVVNAQGLRDAAGEQLLVTITSFTASDEKDESICTTHHLISLLHATLQAKVASCVETHFRRKEDQPDHLSGVDMTEADDLVYFRSGYACHDRVRMCSEVESLPYYGKEPKYSNRRSVYMTYVEQPTAIVADGSSPVAKDEVNCMATPVTTNEKSKKQHFQTAIGRIESETCKQEASPGNVLTRIGATDDLADPFKLNRALQTVYSRRQSNVQNGGKTYLVTHCSTKIRDGEELLKRFRNDVKTAKIQASGHIMSAFSSKFDTSEVATEPKNASMWIHTFHSLLKNATVPDMMYLTQKANRRALKYVEIGAGLDVDDEKIMFTMTPICSELSETLYFL</sequence>
<name>A0AAJ0D6S2_9PEZI</name>
<dbReference type="Proteomes" id="UP001271007">
    <property type="component" value="Unassembled WGS sequence"/>
</dbReference>
<feature type="domain" description="PAZ" evidence="1">
    <location>
        <begin position="282"/>
        <end position="394"/>
    </location>
</feature>
<organism evidence="2 3">
    <name type="scientific">Extremus antarcticus</name>
    <dbReference type="NCBI Taxonomy" id="702011"/>
    <lineage>
        <taxon>Eukaryota</taxon>
        <taxon>Fungi</taxon>
        <taxon>Dikarya</taxon>
        <taxon>Ascomycota</taxon>
        <taxon>Pezizomycotina</taxon>
        <taxon>Dothideomycetes</taxon>
        <taxon>Dothideomycetidae</taxon>
        <taxon>Mycosphaerellales</taxon>
        <taxon>Extremaceae</taxon>
        <taxon>Extremus</taxon>
    </lineage>
</organism>
<dbReference type="InterPro" id="IPR003100">
    <property type="entry name" value="PAZ_dom"/>
</dbReference>
<dbReference type="PANTHER" id="PTHR22891">
    <property type="entry name" value="EUKARYOTIC TRANSLATION INITIATION FACTOR 2C"/>
    <property type="match status" value="1"/>
</dbReference>
<evidence type="ECO:0000313" key="3">
    <source>
        <dbReference type="Proteomes" id="UP001271007"/>
    </source>
</evidence>
<dbReference type="PROSITE" id="PS50821">
    <property type="entry name" value="PAZ"/>
    <property type="match status" value="1"/>
</dbReference>
<gene>
    <name evidence="2" type="ORF">LTR09_011153</name>
</gene>
<reference evidence="2" key="1">
    <citation type="submission" date="2023-04" db="EMBL/GenBank/DDBJ databases">
        <title>Black Yeasts Isolated from many extreme environments.</title>
        <authorList>
            <person name="Coleine C."/>
            <person name="Stajich J.E."/>
            <person name="Selbmann L."/>
        </authorList>
    </citation>
    <scope>NUCLEOTIDE SEQUENCE</scope>
    <source>
        <strain evidence="2">CCFEE 5312</strain>
    </source>
</reference>
<keyword evidence="3" id="KW-1185">Reference proteome</keyword>
<dbReference type="AlphaFoldDB" id="A0AAJ0D6S2"/>
<evidence type="ECO:0000259" key="1">
    <source>
        <dbReference type="PROSITE" id="PS50821"/>
    </source>
</evidence>
<dbReference type="SUPFAM" id="SSF101690">
    <property type="entry name" value="PAZ domain"/>
    <property type="match status" value="1"/>
</dbReference>
<evidence type="ECO:0000313" key="2">
    <source>
        <dbReference type="EMBL" id="KAK3047407.1"/>
    </source>
</evidence>